<keyword evidence="4" id="KW-1185">Reference proteome</keyword>
<gene>
    <name evidence="3" type="ORF">J2W55_004935</name>
</gene>
<comment type="similarity">
    <text evidence="1">Belongs to the ADP-ribosylglycohydrolase family.</text>
</comment>
<dbReference type="RefSeq" id="WP_310102409.1">
    <property type="nucleotide sequence ID" value="NZ_JAVDUU010000005.1"/>
</dbReference>
<dbReference type="Pfam" id="PF03747">
    <property type="entry name" value="ADP_ribosyl_GH"/>
    <property type="match status" value="1"/>
</dbReference>
<dbReference type="SUPFAM" id="SSF101478">
    <property type="entry name" value="ADP-ribosylglycohydrolase"/>
    <property type="match status" value="1"/>
</dbReference>
<comment type="caution">
    <text evidence="3">The sequence shown here is derived from an EMBL/GenBank/DDBJ whole genome shotgun (WGS) entry which is preliminary data.</text>
</comment>
<evidence type="ECO:0000313" key="4">
    <source>
        <dbReference type="Proteomes" id="UP001247620"/>
    </source>
</evidence>
<dbReference type="Proteomes" id="UP001247620">
    <property type="component" value="Unassembled WGS sequence"/>
</dbReference>
<accession>A0ABU1TI22</accession>
<evidence type="ECO:0000256" key="2">
    <source>
        <dbReference type="ARBA" id="ARBA00022801"/>
    </source>
</evidence>
<dbReference type="EMBL" id="JAVDUU010000005">
    <property type="protein sequence ID" value="MDR6945067.1"/>
    <property type="molecule type" value="Genomic_DNA"/>
</dbReference>
<evidence type="ECO:0000256" key="1">
    <source>
        <dbReference type="ARBA" id="ARBA00010702"/>
    </source>
</evidence>
<reference evidence="3 4" key="1">
    <citation type="submission" date="2023-07" db="EMBL/GenBank/DDBJ databases">
        <title>Sorghum-associated microbial communities from plants grown in Nebraska, USA.</title>
        <authorList>
            <person name="Schachtman D."/>
        </authorList>
    </citation>
    <scope>NUCLEOTIDE SEQUENCE [LARGE SCALE GENOMIC DNA]</scope>
    <source>
        <strain evidence="3 4">3262</strain>
    </source>
</reference>
<dbReference type="InterPro" id="IPR036705">
    <property type="entry name" value="Ribosyl_crysJ1_sf"/>
</dbReference>
<protein>
    <submittedName>
        <fullName evidence="3">ADP-ribosylglycohydrolase</fullName>
    </submittedName>
</protein>
<proteinExistence type="inferred from homology"/>
<dbReference type="Gene3D" id="1.10.4080.10">
    <property type="entry name" value="ADP-ribosylation/Crystallin J1"/>
    <property type="match status" value="1"/>
</dbReference>
<dbReference type="PANTHER" id="PTHR16222">
    <property type="entry name" value="ADP-RIBOSYLGLYCOHYDROLASE"/>
    <property type="match status" value="1"/>
</dbReference>
<dbReference type="InterPro" id="IPR050792">
    <property type="entry name" value="ADP-ribosylglycohydrolase"/>
</dbReference>
<keyword evidence="2" id="KW-0378">Hydrolase</keyword>
<sequence>MNNNNIRSEWIPSGYIKNGGHLNLKRCKDILLGVAIGDALGVPVEFKSREEISRQPVTDMIGYGTHNKPAGTFSDDSSLTFCLAEAIASGFSLEGTARNFINWRYDNYWTADNEVFDIGMTTQRAIDRMVKGTPPQHAGDFEEESNGNGSLMRILPLLVYIKDKPTVTRYDLIKQVSSMTHGHARSVIACFYYLEFALGLLDGEEKFVVYNRLQKDVAEYLRSINMSRDETSLFDRLLIDRIDMIPENQIRSSGYVLHTLEASIWCLLNTDNYKDAVLKAVNLGQDTDTTGAVTGGLAGLLYDHDSIPQQWLSQLARKDDIEDLAARMFKAVKS</sequence>
<name>A0ABU1TI22_9SPHI</name>
<dbReference type="PANTHER" id="PTHR16222:SF24">
    <property type="entry name" value="ADP-RIBOSYLHYDROLASE ARH3"/>
    <property type="match status" value="1"/>
</dbReference>
<evidence type="ECO:0000313" key="3">
    <source>
        <dbReference type="EMBL" id="MDR6945067.1"/>
    </source>
</evidence>
<organism evidence="3 4">
    <name type="scientific">Mucilaginibacter pocheonensis</name>
    <dbReference type="NCBI Taxonomy" id="398050"/>
    <lineage>
        <taxon>Bacteria</taxon>
        <taxon>Pseudomonadati</taxon>
        <taxon>Bacteroidota</taxon>
        <taxon>Sphingobacteriia</taxon>
        <taxon>Sphingobacteriales</taxon>
        <taxon>Sphingobacteriaceae</taxon>
        <taxon>Mucilaginibacter</taxon>
    </lineage>
</organism>
<dbReference type="InterPro" id="IPR005502">
    <property type="entry name" value="Ribosyl_crysJ1"/>
</dbReference>